<dbReference type="Gene3D" id="3.90.550.10">
    <property type="entry name" value="Spore Coat Polysaccharide Biosynthesis Protein SpsA, Chain A"/>
    <property type="match status" value="1"/>
</dbReference>
<protein>
    <recommendedName>
        <fullName evidence="3">MobA-like NTP transferase domain-containing protein</fullName>
    </recommendedName>
</protein>
<gene>
    <name evidence="1" type="ORF">ACFONA_08215</name>
</gene>
<proteinExistence type="predicted"/>
<evidence type="ECO:0008006" key="3">
    <source>
        <dbReference type="Google" id="ProtNLM"/>
    </source>
</evidence>
<organism evidence="1 2">
    <name type="scientific">Sphingomonas hylomeconis</name>
    <dbReference type="NCBI Taxonomy" id="1395958"/>
    <lineage>
        <taxon>Bacteria</taxon>
        <taxon>Pseudomonadati</taxon>
        <taxon>Pseudomonadota</taxon>
        <taxon>Alphaproteobacteria</taxon>
        <taxon>Sphingomonadales</taxon>
        <taxon>Sphingomonadaceae</taxon>
        <taxon>Sphingomonas</taxon>
    </lineage>
</organism>
<accession>A0ABV7SXX8</accession>
<evidence type="ECO:0000313" key="1">
    <source>
        <dbReference type="EMBL" id="MFC3580150.1"/>
    </source>
</evidence>
<name>A0ABV7SXX8_9SPHN</name>
<keyword evidence="2" id="KW-1185">Reference proteome</keyword>
<reference evidence="2" key="1">
    <citation type="journal article" date="2019" name="Int. J. Syst. Evol. Microbiol.">
        <title>The Global Catalogue of Microorganisms (GCM) 10K type strain sequencing project: providing services to taxonomists for standard genome sequencing and annotation.</title>
        <authorList>
            <consortium name="The Broad Institute Genomics Platform"/>
            <consortium name="The Broad Institute Genome Sequencing Center for Infectious Disease"/>
            <person name="Wu L."/>
            <person name="Ma J."/>
        </authorList>
    </citation>
    <scope>NUCLEOTIDE SEQUENCE [LARGE SCALE GENOMIC DNA]</scope>
    <source>
        <strain evidence="2">KCTC 42739</strain>
    </source>
</reference>
<dbReference type="Proteomes" id="UP001595713">
    <property type="component" value="Unassembled WGS sequence"/>
</dbReference>
<dbReference type="InterPro" id="IPR029044">
    <property type="entry name" value="Nucleotide-diphossugar_trans"/>
</dbReference>
<comment type="caution">
    <text evidence="1">The sequence shown here is derived from an EMBL/GenBank/DDBJ whole genome shotgun (WGS) entry which is preliminary data.</text>
</comment>
<dbReference type="SUPFAM" id="SSF53448">
    <property type="entry name" value="Nucleotide-diphospho-sugar transferases"/>
    <property type="match status" value="1"/>
</dbReference>
<evidence type="ECO:0000313" key="2">
    <source>
        <dbReference type="Proteomes" id="UP001595713"/>
    </source>
</evidence>
<sequence length="351" mass="39495">MKVIVPCGGRSSRYPNMAPKWMLPDHDGVPMVVRAVEALEVDVADVIITILKEHEDRFDARAGIERAFGRRIETVILPQQTQSQSETVAETIRMTGLNESFLVKDSDNCFTLSPVDAPYNYVSVASLNDFDYINPRNKSYTQVDHDDVVLSIREKKVISDLFSVGGYFFTDPKAFMATFEEISAIPTVQPKELYISEIISFMIQGETPFKIRRVKGYRDWGTVHEWRQKLNSQKLYFVSIDGFLFERGSQHFAPGFDQVKPHDHAAKTVRHLGEAGHAMIYLSIRPPELESMTRDAIAGLGLPPGPLLMGCGVAQWNLVTSPDSSLPFETSRSFEVDPADPNLFEKIEGNF</sequence>
<dbReference type="EMBL" id="JBHRXP010000003">
    <property type="protein sequence ID" value="MFC3580150.1"/>
    <property type="molecule type" value="Genomic_DNA"/>
</dbReference>